<gene>
    <name evidence="2" type="ORF">HMPREF1535_02971</name>
</gene>
<dbReference type="SUPFAM" id="SSF74653">
    <property type="entry name" value="TolA/TonB C-terminal domain"/>
    <property type="match status" value="1"/>
</dbReference>
<dbReference type="InterPro" id="IPR037682">
    <property type="entry name" value="TonB_C"/>
</dbReference>
<dbReference type="Proteomes" id="UP000033047">
    <property type="component" value="Unassembled WGS sequence"/>
</dbReference>
<comment type="caution">
    <text evidence="2">The sequence shown here is derived from an EMBL/GenBank/DDBJ whole genome shotgun (WGS) entry which is preliminary data.</text>
</comment>
<organism evidence="2 3">
    <name type="scientific">Parabacteroides goldsteinii DSM 19448 = WAL 12034</name>
    <dbReference type="NCBI Taxonomy" id="927665"/>
    <lineage>
        <taxon>Bacteria</taxon>
        <taxon>Pseudomonadati</taxon>
        <taxon>Bacteroidota</taxon>
        <taxon>Bacteroidia</taxon>
        <taxon>Bacteroidales</taxon>
        <taxon>Tannerellaceae</taxon>
        <taxon>Parabacteroides</taxon>
    </lineage>
</organism>
<evidence type="ECO:0000313" key="3">
    <source>
        <dbReference type="Proteomes" id="UP000033047"/>
    </source>
</evidence>
<proteinExistence type="predicted"/>
<name>A0A0F5J7G7_9BACT</name>
<dbReference type="PATRIC" id="fig|927665.4.peg.3051"/>
<dbReference type="Gene3D" id="3.30.1150.10">
    <property type="match status" value="1"/>
</dbReference>
<evidence type="ECO:0000259" key="1">
    <source>
        <dbReference type="PROSITE" id="PS52015"/>
    </source>
</evidence>
<reference evidence="2 3" key="1">
    <citation type="submission" date="2013-04" db="EMBL/GenBank/DDBJ databases">
        <title>The Genome Sequence of Parabacteroides goldsteinii DSM 19448.</title>
        <authorList>
            <consortium name="The Broad Institute Genomics Platform"/>
            <person name="Earl A."/>
            <person name="Ward D."/>
            <person name="Feldgarden M."/>
            <person name="Gevers D."/>
            <person name="Martens E."/>
            <person name="Sakamoto M."/>
            <person name="Benno Y."/>
            <person name="Song Y."/>
            <person name="Liu C."/>
            <person name="Lee J."/>
            <person name="Bolanos M."/>
            <person name="Vaisanen M.L."/>
            <person name="Finegold S.M."/>
            <person name="Walker B."/>
            <person name="Young S."/>
            <person name="Zeng Q."/>
            <person name="Gargeya S."/>
            <person name="Fitzgerald M."/>
            <person name="Haas B."/>
            <person name="Abouelleil A."/>
            <person name="Allen A.W."/>
            <person name="Alvarado L."/>
            <person name="Arachchi H.M."/>
            <person name="Berlin A.M."/>
            <person name="Chapman S.B."/>
            <person name="Gainer-Dewar J."/>
            <person name="Goldberg J."/>
            <person name="Griggs A."/>
            <person name="Gujja S."/>
            <person name="Hansen M."/>
            <person name="Howarth C."/>
            <person name="Imamovic A."/>
            <person name="Ireland A."/>
            <person name="Larimer J."/>
            <person name="McCowan C."/>
            <person name="Murphy C."/>
            <person name="Pearson M."/>
            <person name="Poon T.W."/>
            <person name="Priest M."/>
            <person name="Roberts A."/>
            <person name="Saif S."/>
            <person name="Shea T."/>
            <person name="Sisk P."/>
            <person name="Sykes S."/>
            <person name="Wortman J."/>
            <person name="Nusbaum C."/>
            <person name="Birren B."/>
        </authorList>
    </citation>
    <scope>NUCLEOTIDE SEQUENCE [LARGE SCALE GENOMIC DNA]</scope>
    <source>
        <strain evidence="2 3">DSM 19448</strain>
    </source>
</reference>
<dbReference type="GO" id="GO:0055085">
    <property type="term" value="P:transmembrane transport"/>
    <property type="evidence" value="ECO:0007669"/>
    <property type="project" value="InterPro"/>
</dbReference>
<dbReference type="AlphaFoldDB" id="A0A0F5J7G7"/>
<dbReference type="STRING" id="927665.HMPREF1535_02971"/>
<dbReference type="EMBL" id="AQHV01000014">
    <property type="protein sequence ID" value="KKB53430.1"/>
    <property type="molecule type" value="Genomic_DNA"/>
</dbReference>
<dbReference type="HOGENOM" id="CLU_544954_0_0_10"/>
<dbReference type="PROSITE" id="PS52015">
    <property type="entry name" value="TONB_CTD"/>
    <property type="match status" value="1"/>
</dbReference>
<accession>A0A0F5J7G7</accession>
<dbReference type="Pfam" id="PF13970">
    <property type="entry name" value="DUF4221"/>
    <property type="match status" value="1"/>
</dbReference>
<protein>
    <recommendedName>
        <fullName evidence="1">TonB C-terminal domain-containing protein</fullName>
    </recommendedName>
</protein>
<sequence>MIRIPKTSYHIFCNWTKLLLGTLFLCSCENHQKISLNQNLMIDTINISIGDSCLQTYTSLRNRVCEDKLYCFNKIQHSIDIFNLSTQKLSNQIKIEHEGANGITNIDAFCVYGDSIFIQNETSYTIINHQGKIIKKISREKLNNLIDNNEYSIFPTNITLSNFENLIFDNKHDELIIPINTVPPSNLKGKNCIATIDIKKEIVNLLPIYFPPTVTDKYYGKLSTAQILSKGDSIIYNFGNSSKIYIYNRRNKETYEYDIKSNFTDNLSEDLDKNVNTKKIFDHYLHSLFFHNIQYDPYRDCYYRIHTNKNNNPSAFNDKETFLTIINSNFEKTDEIKLPENTYPIYNISANGLIFFTMIGLQEDSFSYINLTTDNINKITKNYTQLDTTQKSEQIIKEEKIKKTILPSSKHSKKDSIMTTDKINSFVRENMIYPQEELKQNIEGYVLIILESDSTGNVISHRISETGTTTDNENFRKEALRIAHLVKYIYPNITFFFHVPFLVDRYFETHKKES</sequence>
<feature type="domain" description="TonB C-terminal" evidence="1">
    <location>
        <begin position="418"/>
        <end position="510"/>
    </location>
</feature>
<evidence type="ECO:0000313" key="2">
    <source>
        <dbReference type="EMBL" id="KKB53430.1"/>
    </source>
</evidence>
<dbReference type="InterPro" id="IPR025316">
    <property type="entry name" value="DUF4221"/>
</dbReference>
<dbReference type="PROSITE" id="PS51257">
    <property type="entry name" value="PROKAR_LIPOPROTEIN"/>
    <property type="match status" value="1"/>
</dbReference>